<evidence type="ECO:0000256" key="1">
    <source>
        <dbReference type="ARBA" id="ARBA00023015"/>
    </source>
</evidence>
<dbReference type="SMART" id="SM00345">
    <property type="entry name" value="HTH_GNTR"/>
    <property type="match status" value="1"/>
</dbReference>
<keyword evidence="1" id="KW-0805">Transcription regulation</keyword>
<dbReference type="AlphaFoldDB" id="A0AAE3DKD8"/>
<dbReference type="PANTHER" id="PTHR43537:SF51">
    <property type="entry name" value="HTH-TYPE TRANSCRIPTIONAL REGULATOR LGOR-RELATED"/>
    <property type="match status" value="1"/>
</dbReference>
<protein>
    <submittedName>
        <fullName evidence="6">GntR family transcriptional regulator</fullName>
    </submittedName>
</protein>
<accession>A0AAE3DKD8</accession>
<dbReference type="InterPro" id="IPR036390">
    <property type="entry name" value="WH_DNA-bd_sf"/>
</dbReference>
<dbReference type="Gene3D" id="1.10.10.10">
    <property type="entry name" value="Winged helix-like DNA-binding domain superfamily/Winged helix DNA-binding domain"/>
    <property type="match status" value="1"/>
</dbReference>
<dbReference type="GO" id="GO:0003677">
    <property type="term" value="F:DNA binding"/>
    <property type="evidence" value="ECO:0007669"/>
    <property type="project" value="UniProtKB-KW"/>
</dbReference>
<dbReference type="SUPFAM" id="SSF46785">
    <property type="entry name" value="Winged helix' DNA-binding domain"/>
    <property type="match status" value="1"/>
</dbReference>
<dbReference type="PROSITE" id="PS50949">
    <property type="entry name" value="HTH_GNTR"/>
    <property type="match status" value="1"/>
</dbReference>
<reference evidence="6" key="1">
    <citation type="submission" date="2021-10" db="EMBL/GenBank/DDBJ databases">
        <title>Anaerobic single-cell dispensing facilitates the cultivation of human gut bacteria.</title>
        <authorList>
            <person name="Afrizal A."/>
        </authorList>
    </citation>
    <scope>NUCLEOTIDE SEQUENCE</scope>
    <source>
        <strain evidence="6">CLA-AA-H274</strain>
    </source>
</reference>
<evidence type="ECO:0000313" key="7">
    <source>
        <dbReference type="Proteomes" id="UP001198962"/>
    </source>
</evidence>
<keyword evidence="7" id="KW-1185">Reference proteome</keyword>
<evidence type="ECO:0000256" key="3">
    <source>
        <dbReference type="ARBA" id="ARBA00023163"/>
    </source>
</evidence>
<evidence type="ECO:0000259" key="5">
    <source>
        <dbReference type="PROSITE" id="PS50949"/>
    </source>
</evidence>
<feature type="domain" description="HTH gntR-type" evidence="5">
    <location>
        <begin position="11"/>
        <end position="78"/>
    </location>
</feature>
<comment type="caution">
    <text evidence="6">The sequence shown here is derived from an EMBL/GenBank/DDBJ whole genome shotgun (WGS) entry which is preliminary data.</text>
</comment>
<dbReference type="EMBL" id="JAJEPU010000005">
    <property type="protein sequence ID" value="MCC2163861.1"/>
    <property type="molecule type" value="Genomic_DNA"/>
</dbReference>
<keyword evidence="4" id="KW-0175">Coiled coil</keyword>
<dbReference type="CDD" id="cd07377">
    <property type="entry name" value="WHTH_GntR"/>
    <property type="match status" value="1"/>
</dbReference>
<dbReference type="RefSeq" id="WP_308450633.1">
    <property type="nucleotide sequence ID" value="NZ_JAJEPU010000005.1"/>
</dbReference>
<dbReference type="SUPFAM" id="SSF48008">
    <property type="entry name" value="GntR ligand-binding domain-like"/>
    <property type="match status" value="1"/>
</dbReference>
<feature type="coiled-coil region" evidence="4">
    <location>
        <begin position="174"/>
        <end position="201"/>
    </location>
</feature>
<name>A0AAE3DKD8_9FIRM</name>
<dbReference type="Gene3D" id="1.20.120.530">
    <property type="entry name" value="GntR ligand-binding domain-like"/>
    <property type="match status" value="1"/>
</dbReference>
<evidence type="ECO:0000256" key="2">
    <source>
        <dbReference type="ARBA" id="ARBA00023125"/>
    </source>
</evidence>
<gene>
    <name evidence="6" type="ORF">LKD32_03005</name>
</gene>
<dbReference type="InterPro" id="IPR036388">
    <property type="entry name" value="WH-like_DNA-bd_sf"/>
</dbReference>
<dbReference type="Proteomes" id="UP001198962">
    <property type="component" value="Unassembled WGS sequence"/>
</dbReference>
<keyword evidence="3" id="KW-0804">Transcription</keyword>
<dbReference type="Pfam" id="PF07729">
    <property type="entry name" value="FCD"/>
    <property type="match status" value="1"/>
</dbReference>
<dbReference type="InterPro" id="IPR008920">
    <property type="entry name" value="TF_FadR/GntR_C"/>
</dbReference>
<keyword evidence="2" id="KW-0238">DNA-binding</keyword>
<dbReference type="SMART" id="SM00895">
    <property type="entry name" value="FCD"/>
    <property type="match status" value="1"/>
</dbReference>
<dbReference type="PANTHER" id="PTHR43537">
    <property type="entry name" value="TRANSCRIPTIONAL REGULATOR, GNTR FAMILY"/>
    <property type="match status" value="1"/>
</dbReference>
<evidence type="ECO:0000256" key="4">
    <source>
        <dbReference type="SAM" id="Coils"/>
    </source>
</evidence>
<dbReference type="InterPro" id="IPR000524">
    <property type="entry name" value="Tscrpt_reg_HTH_GntR"/>
</dbReference>
<organism evidence="6 7">
    <name type="scientific">Brotaphodocola catenula</name>
    <dbReference type="NCBI Taxonomy" id="2885361"/>
    <lineage>
        <taxon>Bacteria</taxon>
        <taxon>Bacillati</taxon>
        <taxon>Bacillota</taxon>
        <taxon>Clostridia</taxon>
        <taxon>Lachnospirales</taxon>
        <taxon>Lachnospiraceae</taxon>
        <taxon>Brotaphodocola</taxon>
    </lineage>
</organism>
<proteinExistence type="predicted"/>
<dbReference type="InterPro" id="IPR011711">
    <property type="entry name" value="GntR_C"/>
</dbReference>
<sequence>MILVLEKKRKESAKEYIMRILLDNIVNVRLKPGDQLLERDFCELCGVSRTPFREALLELAQRHLVEIRPKIGTYVSYIDLDLVDEVRHMRSVLESELARMACRMIGEDDLKKLRENVARWKVCVETDQVEESLVLDKEFHGMIYQLCGRGYWHELAEGLAPHFDRTSTLKYLCRLATENVIQDHEELLDAIEDRDEEKASEIARRHLNRYTENIEDIREHFPDYFVKPKMLQKEGLT</sequence>
<evidence type="ECO:0000313" key="6">
    <source>
        <dbReference type="EMBL" id="MCC2163861.1"/>
    </source>
</evidence>
<dbReference type="Pfam" id="PF00392">
    <property type="entry name" value="GntR"/>
    <property type="match status" value="1"/>
</dbReference>
<dbReference type="GO" id="GO:0003700">
    <property type="term" value="F:DNA-binding transcription factor activity"/>
    <property type="evidence" value="ECO:0007669"/>
    <property type="project" value="InterPro"/>
</dbReference>